<dbReference type="EMBL" id="KN823020">
    <property type="protein sequence ID" value="KIO26725.1"/>
    <property type="molecule type" value="Genomic_DNA"/>
</dbReference>
<feature type="region of interest" description="Disordered" evidence="1">
    <location>
        <begin position="226"/>
        <end position="253"/>
    </location>
</feature>
<dbReference type="PANTHER" id="PTHR22504">
    <property type="entry name" value="REPRESSOR OF RNA POLYMERASE III TRANSCRIPTION MAF1"/>
    <property type="match status" value="1"/>
</dbReference>
<dbReference type="InterPro" id="IPR015257">
    <property type="entry name" value="Maf1"/>
</dbReference>
<dbReference type="HOGENOM" id="CLU_037043_3_0_1"/>
<dbReference type="GO" id="GO:0016480">
    <property type="term" value="P:negative regulation of transcription by RNA polymerase III"/>
    <property type="evidence" value="ECO:0007669"/>
    <property type="project" value="InterPro"/>
</dbReference>
<dbReference type="GO" id="GO:0000994">
    <property type="term" value="F:RNA polymerase III core binding"/>
    <property type="evidence" value="ECO:0007669"/>
    <property type="project" value="TreeGrafter"/>
</dbReference>
<dbReference type="AlphaFoldDB" id="A0A0C3Q9K9"/>
<reference evidence="3" key="2">
    <citation type="submission" date="2015-01" db="EMBL/GenBank/DDBJ databases">
        <title>Evolutionary Origins and Diversification of the Mycorrhizal Mutualists.</title>
        <authorList>
            <consortium name="DOE Joint Genome Institute"/>
            <consortium name="Mycorrhizal Genomics Consortium"/>
            <person name="Kohler A."/>
            <person name="Kuo A."/>
            <person name="Nagy L.G."/>
            <person name="Floudas D."/>
            <person name="Copeland A."/>
            <person name="Barry K.W."/>
            <person name="Cichocki N."/>
            <person name="Veneault-Fourrey C."/>
            <person name="LaButti K."/>
            <person name="Lindquist E.A."/>
            <person name="Lipzen A."/>
            <person name="Lundell T."/>
            <person name="Morin E."/>
            <person name="Murat C."/>
            <person name="Riley R."/>
            <person name="Ohm R."/>
            <person name="Sun H."/>
            <person name="Tunlid A."/>
            <person name="Henrissat B."/>
            <person name="Grigoriev I.V."/>
            <person name="Hibbett D.S."/>
            <person name="Martin F."/>
        </authorList>
    </citation>
    <scope>NUCLEOTIDE SEQUENCE [LARGE SCALE GENOMIC DNA]</scope>
    <source>
        <strain evidence="3">MUT 4182</strain>
    </source>
</reference>
<proteinExistence type="predicted"/>
<dbReference type="Gene3D" id="3.40.1000.50">
    <property type="entry name" value="Repressor of RNA polymerase III transcription Maf1"/>
    <property type="match status" value="3"/>
</dbReference>
<reference evidence="2 3" key="1">
    <citation type="submission" date="2014-04" db="EMBL/GenBank/DDBJ databases">
        <authorList>
            <consortium name="DOE Joint Genome Institute"/>
            <person name="Kuo A."/>
            <person name="Girlanda M."/>
            <person name="Perotto S."/>
            <person name="Kohler A."/>
            <person name="Nagy L.G."/>
            <person name="Floudas D."/>
            <person name="Copeland A."/>
            <person name="Barry K.W."/>
            <person name="Cichocki N."/>
            <person name="Veneault-Fourrey C."/>
            <person name="LaButti K."/>
            <person name="Lindquist E.A."/>
            <person name="Lipzen A."/>
            <person name="Lundell T."/>
            <person name="Morin E."/>
            <person name="Murat C."/>
            <person name="Sun H."/>
            <person name="Tunlid A."/>
            <person name="Henrissat B."/>
            <person name="Grigoriev I.V."/>
            <person name="Hibbett D.S."/>
            <person name="Martin F."/>
            <person name="Nordberg H.P."/>
            <person name="Cantor M.N."/>
            <person name="Hua S.X."/>
        </authorList>
    </citation>
    <scope>NUCLEOTIDE SEQUENCE [LARGE SCALE GENOMIC DNA]</scope>
    <source>
        <strain evidence="2 3">MUT 4182</strain>
    </source>
</reference>
<feature type="compositionally biased region" description="Polar residues" evidence="1">
    <location>
        <begin position="186"/>
        <end position="199"/>
    </location>
</feature>
<accession>A0A0C3Q9K9</accession>
<protein>
    <recommendedName>
        <fullName evidence="4">Repressor of RNA polymerase III transcription MAF1</fullName>
    </recommendedName>
</protein>
<name>A0A0C3Q9K9_9AGAM</name>
<sequence length="375" mass="41487">MKFMLFPELAQLSQALSHSSQECTVHTRIEAYSCKPIKKDKKLSKAMENTFQEVKAEIEQSVGSPGEDDDAYYASPFGLLNKPQSRKTLYLLIQLLNLAFPDYDFSEAKADHFAKEQNGSSVLQSLSSTFQDVRTKSGPRLVFAPRSYAAYPPTSTEMFLGSSPTSSSVPKAASFLRSGSPPTPNTIPRSLSPVSSAPHPTSGIHPTLFQILDKVISLNQCDVYSYQPDMDSDPHNDDSDSDVTTEATTEVSEEYDDDLLGFDDFTYGSPPKMGTAINKAPYGSWDDEETLSVSPDANGRPMPVRRKSSGGLLWSSHWFFHNKKLKRILFISIWAKRRNTWDEPEMSERFTGWLGGVGAGARALGLHTTSNSPFP</sequence>
<dbReference type="OrthoDB" id="277029at2759"/>
<feature type="region of interest" description="Disordered" evidence="1">
    <location>
        <begin position="170"/>
        <end position="200"/>
    </location>
</feature>
<evidence type="ECO:0000313" key="3">
    <source>
        <dbReference type="Proteomes" id="UP000054248"/>
    </source>
</evidence>
<organism evidence="2 3">
    <name type="scientific">Tulasnella calospora MUT 4182</name>
    <dbReference type="NCBI Taxonomy" id="1051891"/>
    <lineage>
        <taxon>Eukaryota</taxon>
        <taxon>Fungi</taxon>
        <taxon>Dikarya</taxon>
        <taxon>Basidiomycota</taxon>
        <taxon>Agaricomycotina</taxon>
        <taxon>Agaricomycetes</taxon>
        <taxon>Cantharellales</taxon>
        <taxon>Tulasnellaceae</taxon>
        <taxon>Tulasnella</taxon>
    </lineage>
</organism>
<dbReference type="Proteomes" id="UP000054248">
    <property type="component" value="Unassembled WGS sequence"/>
</dbReference>
<evidence type="ECO:0000313" key="2">
    <source>
        <dbReference type="EMBL" id="KIO26725.1"/>
    </source>
</evidence>
<keyword evidence="3" id="KW-1185">Reference proteome</keyword>
<gene>
    <name evidence="2" type="ORF">M407DRAFT_15024</name>
</gene>
<dbReference type="STRING" id="1051891.A0A0C3Q9K9"/>
<dbReference type="PANTHER" id="PTHR22504:SF0">
    <property type="entry name" value="REPRESSOR OF RNA POLYMERASE III TRANSCRIPTION MAF1 HOMOLOG"/>
    <property type="match status" value="1"/>
</dbReference>
<dbReference type="GO" id="GO:0005634">
    <property type="term" value="C:nucleus"/>
    <property type="evidence" value="ECO:0007669"/>
    <property type="project" value="TreeGrafter"/>
</dbReference>
<evidence type="ECO:0000256" key="1">
    <source>
        <dbReference type="SAM" id="MobiDB-lite"/>
    </source>
</evidence>
<evidence type="ECO:0008006" key="4">
    <source>
        <dbReference type="Google" id="ProtNLM"/>
    </source>
</evidence>
<dbReference type="InterPro" id="IPR038564">
    <property type="entry name" value="Maf1_sf"/>
</dbReference>
<dbReference type="Pfam" id="PF09174">
    <property type="entry name" value="Maf1"/>
    <property type="match status" value="1"/>
</dbReference>